<reference evidence="2" key="1">
    <citation type="submission" date="2021-01" db="EMBL/GenBank/DDBJ databases">
        <authorList>
            <person name="Corre E."/>
            <person name="Pelletier E."/>
            <person name="Niang G."/>
            <person name="Scheremetjew M."/>
            <person name="Finn R."/>
            <person name="Kale V."/>
            <person name="Holt S."/>
            <person name="Cochrane G."/>
            <person name="Meng A."/>
            <person name="Brown T."/>
            <person name="Cohen L."/>
        </authorList>
    </citation>
    <scope>NUCLEOTIDE SEQUENCE</scope>
    <source>
        <strain evidence="2">CCMP281</strain>
    </source>
</reference>
<dbReference type="EMBL" id="HBHX01029213">
    <property type="protein sequence ID" value="CAE0115623.1"/>
    <property type="molecule type" value="Transcribed_RNA"/>
</dbReference>
<feature type="region of interest" description="Disordered" evidence="1">
    <location>
        <begin position="79"/>
        <end position="123"/>
    </location>
</feature>
<evidence type="ECO:0000256" key="1">
    <source>
        <dbReference type="SAM" id="MobiDB-lite"/>
    </source>
</evidence>
<protein>
    <submittedName>
        <fullName evidence="2">Uncharacterized protein</fullName>
    </submittedName>
</protein>
<gene>
    <name evidence="2" type="ORF">HERI1096_LOCUS16308</name>
</gene>
<proteinExistence type="predicted"/>
<sequence>MPQLAAPHAPLPSAWHDGLPTHLDGGWRHKERRVGGARLLGPSCQDSDSSVCAGVEDACFSWAPAKELCRRTCGFCPPPSPSPPPSPPPQPSPKPSPPPTPFPPLDPSPPPTPPGPPPLPLPPVFLPRPPPIAFLDRPDVIKVKKKVAAHAAQAAKKAVNLSNWATIALEDEVVDELRSIGSMSHSRLINATSAAVEATKAVAETDFLEASEALKEELEVLWNVAPILLISVGMAIFLCCRCICLKCCGSRHNESDWLVAHTNEDDEAAWEEEEQEEVARAAHHRAKLASKARGSTRSGSRASPLR</sequence>
<feature type="compositionally biased region" description="Low complexity" evidence="1">
    <location>
        <begin position="291"/>
        <end position="306"/>
    </location>
</feature>
<evidence type="ECO:0000313" key="2">
    <source>
        <dbReference type="EMBL" id="CAE0115623.1"/>
    </source>
</evidence>
<organism evidence="2">
    <name type="scientific">Haptolina ericina</name>
    <dbReference type="NCBI Taxonomy" id="156174"/>
    <lineage>
        <taxon>Eukaryota</taxon>
        <taxon>Haptista</taxon>
        <taxon>Haptophyta</taxon>
        <taxon>Prymnesiophyceae</taxon>
        <taxon>Prymnesiales</taxon>
        <taxon>Prymnesiaceae</taxon>
        <taxon>Haptolina</taxon>
    </lineage>
</organism>
<dbReference type="PRINTS" id="PR01217">
    <property type="entry name" value="PRICHEXTENSN"/>
</dbReference>
<accession>A0A7S3AUC0</accession>
<name>A0A7S3AUC0_9EUKA</name>
<feature type="region of interest" description="Disordered" evidence="1">
    <location>
        <begin position="268"/>
        <end position="306"/>
    </location>
</feature>
<dbReference type="AlphaFoldDB" id="A0A7S3AUC0"/>
<feature type="compositionally biased region" description="Basic residues" evidence="1">
    <location>
        <begin position="281"/>
        <end position="290"/>
    </location>
</feature>